<gene>
    <name evidence="2" type="ORF">H9L16_12175</name>
</gene>
<evidence type="ECO:0000313" key="2">
    <source>
        <dbReference type="EMBL" id="QNN69426.1"/>
    </source>
</evidence>
<accession>A0A7G9SNK1</accession>
<evidence type="ECO:0008006" key="4">
    <source>
        <dbReference type="Google" id="ProtNLM"/>
    </source>
</evidence>
<keyword evidence="3" id="KW-1185">Reference proteome</keyword>
<dbReference type="RefSeq" id="WP_187551946.1">
    <property type="nucleotide sequence ID" value="NZ_BMZL01000008.1"/>
</dbReference>
<dbReference type="EMBL" id="CP060719">
    <property type="protein sequence ID" value="QNN69426.1"/>
    <property type="molecule type" value="Genomic_DNA"/>
</dbReference>
<dbReference type="KEGG" id="tcn:H9L16_12175"/>
<protein>
    <recommendedName>
        <fullName evidence="4">Lipoprotein</fullName>
    </recommendedName>
</protein>
<evidence type="ECO:0000313" key="3">
    <source>
        <dbReference type="Proteomes" id="UP000515804"/>
    </source>
</evidence>
<dbReference type="Proteomes" id="UP000515804">
    <property type="component" value="Chromosome"/>
</dbReference>
<name>A0A7G9SNK1_9GAMM</name>
<evidence type="ECO:0000256" key="1">
    <source>
        <dbReference type="SAM" id="SignalP"/>
    </source>
</evidence>
<dbReference type="AlphaFoldDB" id="A0A7G9SNK1"/>
<sequence>MKKTHVVLALFLAASASACASQTVAQNSLQIKTGGGVTGPFIRLSLLSSGELSVTRESMPFADTKSGLTTIEFKEHLDPTETVRLFQLAQSATDFSQGCGLVGHGTDARLSLQLSQERIDFECDGAIRWPTGPLTKSLVDSLNQHLPKKFQVK</sequence>
<reference evidence="2 3" key="1">
    <citation type="submission" date="2020-08" db="EMBL/GenBank/DDBJ databases">
        <title>Genome sequence of Thermomonas carbonis KCTC 42013T.</title>
        <authorList>
            <person name="Hyun D.-W."/>
            <person name="Bae J.-W."/>
        </authorList>
    </citation>
    <scope>NUCLEOTIDE SEQUENCE [LARGE SCALE GENOMIC DNA]</scope>
    <source>
        <strain evidence="2 3">KCTC 42013</strain>
    </source>
</reference>
<dbReference type="PROSITE" id="PS51257">
    <property type="entry name" value="PROKAR_LIPOPROTEIN"/>
    <property type="match status" value="1"/>
</dbReference>
<proteinExistence type="predicted"/>
<feature type="chain" id="PRO_5028912574" description="Lipoprotein" evidence="1">
    <location>
        <begin position="21"/>
        <end position="153"/>
    </location>
</feature>
<feature type="signal peptide" evidence="1">
    <location>
        <begin position="1"/>
        <end position="20"/>
    </location>
</feature>
<organism evidence="2 3">
    <name type="scientific">Thermomonas carbonis</name>
    <dbReference type="NCBI Taxonomy" id="1463158"/>
    <lineage>
        <taxon>Bacteria</taxon>
        <taxon>Pseudomonadati</taxon>
        <taxon>Pseudomonadota</taxon>
        <taxon>Gammaproteobacteria</taxon>
        <taxon>Lysobacterales</taxon>
        <taxon>Lysobacteraceae</taxon>
        <taxon>Thermomonas</taxon>
    </lineage>
</organism>
<keyword evidence="1" id="KW-0732">Signal</keyword>